<name>A0A328BI69_9CAUL</name>
<dbReference type="Proteomes" id="UP000249524">
    <property type="component" value="Unassembled WGS sequence"/>
</dbReference>
<dbReference type="OrthoDB" id="9810277at2"/>
<proteinExistence type="predicted"/>
<dbReference type="EMBL" id="QFYS01000004">
    <property type="protein sequence ID" value="RAK65656.1"/>
    <property type="molecule type" value="Genomic_DNA"/>
</dbReference>
<dbReference type="PANTHER" id="PTHR43883">
    <property type="entry name" value="SLR0207 PROTEIN"/>
    <property type="match status" value="1"/>
</dbReference>
<feature type="domain" description="Aminoglycoside phosphotransferase" evidence="1">
    <location>
        <begin position="103"/>
        <end position="254"/>
    </location>
</feature>
<dbReference type="AlphaFoldDB" id="A0A328BI69"/>
<dbReference type="InterPro" id="IPR027417">
    <property type="entry name" value="P-loop_NTPase"/>
</dbReference>
<accession>A0A328BI69</accession>
<dbReference type="InterPro" id="IPR011009">
    <property type="entry name" value="Kinase-like_dom_sf"/>
</dbReference>
<dbReference type="Pfam" id="PF01636">
    <property type="entry name" value="APH"/>
    <property type="match status" value="1"/>
</dbReference>
<dbReference type="GO" id="GO:0016301">
    <property type="term" value="F:kinase activity"/>
    <property type="evidence" value="ECO:0007669"/>
    <property type="project" value="UniProtKB-KW"/>
</dbReference>
<keyword evidence="2" id="KW-0808">Transferase</keyword>
<dbReference type="Gene3D" id="3.90.1200.10">
    <property type="match status" value="1"/>
</dbReference>
<dbReference type="InterPro" id="IPR052732">
    <property type="entry name" value="Cell-binding_unc_protein"/>
</dbReference>
<comment type="caution">
    <text evidence="2">The sequence shown here is derived from an EMBL/GenBank/DDBJ whole genome shotgun (WGS) entry which is preliminary data.</text>
</comment>
<keyword evidence="3" id="KW-1185">Reference proteome</keyword>
<evidence type="ECO:0000259" key="1">
    <source>
        <dbReference type="Pfam" id="PF01636"/>
    </source>
</evidence>
<gene>
    <name evidence="2" type="ORF">DJ019_10565</name>
</gene>
<dbReference type="PANTHER" id="PTHR43883:SF1">
    <property type="entry name" value="GLUCONOKINASE"/>
    <property type="match status" value="1"/>
</dbReference>
<sequence>MDWLAPRGERRVDTACAHVFLGPETAWKMKRHADLGYADFSTLGQRKWALDRELEFNRPGAPDIYRAVRRITREPGGELALDGGGEPVDYVLEMRRFDDRGVLAAQPEAVDGDLAEALGRMVAGYHARAPLRPAGGLTALSFTVGSNAQLLRETCQGLDQARVETMVALTEAELERQAPLLAHRSASGFARRCHGDLHLGNILLENGRPVLFDCIEFNDLLSDLDVLYDIAFLLMDLDFRGRRDAGVRALSGYLDEAARSFPPEMWEGLAALPLMLSTRAAVRAHVTAHSNDPATARAYVEAAIAHLSPQPPMLAAVGGLSGSGKSHFARAAAPLMGASPGAVILRTDEVRKRLAGMAPTQPLPREAYTPEAQGRAYDEMFDNARALLRAGRAVVLDATFLDPALRGRAHALAAECGVPFRGAWMDAPLAVLEARVAGRTGDASDATVQVLRDQAARLTEPPGWPHVDATAPSSATARAWLDA</sequence>
<evidence type="ECO:0000313" key="2">
    <source>
        <dbReference type="EMBL" id="RAK65656.1"/>
    </source>
</evidence>
<reference evidence="2 3" key="1">
    <citation type="submission" date="2018-05" db="EMBL/GenBank/DDBJ databases">
        <authorList>
            <person name="Lanie J.A."/>
            <person name="Ng W.-L."/>
            <person name="Kazmierczak K.M."/>
            <person name="Andrzejewski T.M."/>
            <person name="Davidsen T.M."/>
            <person name="Wayne K.J."/>
            <person name="Tettelin H."/>
            <person name="Glass J.I."/>
            <person name="Rusch D."/>
            <person name="Podicherti R."/>
            <person name="Tsui H.-C.T."/>
            <person name="Winkler M.E."/>
        </authorList>
    </citation>
    <scope>NUCLEOTIDE SEQUENCE [LARGE SCALE GENOMIC DNA]</scope>
    <source>
        <strain evidence="2 3">BUT-10</strain>
    </source>
</reference>
<organism evidence="2 3">
    <name type="scientific">Phenylobacterium kunshanense</name>
    <dbReference type="NCBI Taxonomy" id="1445034"/>
    <lineage>
        <taxon>Bacteria</taxon>
        <taxon>Pseudomonadati</taxon>
        <taxon>Pseudomonadota</taxon>
        <taxon>Alphaproteobacteria</taxon>
        <taxon>Caulobacterales</taxon>
        <taxon>Caulobacteraceae</taxon>
        <taxon>Phenylobacterium</taxon>
    </lineage>
</organism>
<protein>
    <submittedName>
        <fullName evidence="2">Gluconate kinase</fullName>
    </submittedName>
</protein>
<keyword evidence="2" id="KW-0418">Kinase</keyword>
<dbReference type="Pfam" id="PF13671">
    <property type="entry name" value="AAA_33"/>
    <property type="match status" value="1"/>
</dbReference>
<dbReference type="SUPFAM" id="SSF56112">
    <property type="entry name" value="Protein kinase-like (PK-like)"/>
    <property type="match status" value="1"/>
</dbReference>
<dbReference type="InterPro" id="IPR002575">
    <property type="entry name" value="Aminoglycoside_PTrfase"/>
</dbReference>
<evidence type="ECO:0000313" key="3">
    <source>
        <dbReference type="Proteomes" id="UP000249524"/>
    </source>
</evidence>
<dbReference type="SUPFAM" id="SSF52540">
    <property type="entry name" value="P-loop containing nucleoside triphosphate hydrolases"/>
    <property type="match status" value="1"/>
</dbReference>
<dbReference type="Gene3D" id="3.40.50.300">
    <property type="entry name" value="P-loop containing nucleotide triphosphate hydrolases"/>
    <property type="match status" value="1"/>
</dbReference>